<keyword evidence="2" id="KW-1185">Reference proteome</keyword>
<feature type="non-terminal residue" evidence="1">
    <location>
        <position position="1"/>
    </location>
</feature>
<organism evidence="1 2">
    <name type="scientific">Oryza meyeriana var. granulata</name>
    <dbReference type="NCBI Taxonomy" id="110450"/>
    <lineage>
        <taxon>Eukaryota</taxon>
        <taxon>Viridiplantae</taxon>
        <taxon>Streptophyta</taxon>
        <taxon>Embryophyta</taxon>
        <taxon>Tracheophyta</taxon>
        <taxon>Spermatophyta</taxon>
        <taxon>Magnoliopsida</taxon>
        <taxon>Liliopsida</taxon>
        <taxon>Poales</taxon>
        <taxon>Poaceae</taxon>
        <taxon>BOP clade</taxon>
        <taxon>Oryzoideae</taxon>
        <taxon>Oryzeae</taxon>
        <taxon>Oryzinae</taxon>
        <taxon>Oryza</taxon>
        <taxon>Oryza meyeriana</taxon>
    </lineage>
</organism>
<reference evidence="1 2" key="1">
    <citation type="submission" date="2019-11" db="EMBL/GenBank/DDBJ databases">
        <title>Whole genome sequence of Oryza granulata.</title>
        <authorList>
            <person name="Li W."/>
        </authorList>
    </citation>
    <scope>NUCLEOTIDE SEQUENCE [LARGE SCALE GENOMIC DNA]</scope>
    <source>
        <strain evidence="2">cv. Menghai</strain>
        <tissue evidence="1">Leaf</tissue>
    </source>
</reference>
<protein>
    <submittedName>
        <fullName evidence="1">Uncharacterized protein</fullName>
    </submittedName>
</protein>
<accession>A0A6G1F175</accession>
<sequence length="148" mass="14938">GILALIIADGDVVGLVTLAANGLASIVNYQHRLVAAADDVHELAAAAGILRTPVDISAVAATDVLEFGAVGNTYRAAAGITRRPTDGLVTAADDVLKLGASIGITPIPADVLVVAANDVLELGVAAGILREPSDITFVAATNDIHRKL</sequence>
<dbReference type="EMBL" id="SPHZ02000002">
    <property type="protein sequence ID" value="KAF0930646.1"/>
    <property type="molecule type" value="Genomic_DNA"/>
</dbReference>
<evidence type="ECO:0000313" key="1">
    <source>
        <dbReference type="EMBL" id="KAF0930646.1"/>
    </source>
</evidence>
<evidence type="ECO:0000313" key="2">
    <source>
        <dbReference type="Proteomes" id="UP000479710"/>
    </source>
</evidence>
<comment type="caution">
    <text evidence="1">The sequence shown here is derived from an EMBL/GenBank/DDBJ whole genome shotgun (WGS) entry which is preliminary data.</text>
</comment>
<dbReference type="Proteomes" id="UP000479710">
    <property type="component" value="Unassembled WGS sequence"/>
</dbReference>
<name>A0A6G1F175_9ORYZ</name>
<gene>
    <name evidence="1" type="ORF">E2562_033836</name>
</gene>
<proteinExistence type="predicted"/>
<dbReference type="AlphaFoldDB" id="A0A6G1F175"/>